<dbReference type="PANTHER" id="PTHR47396">
    <property type="entry name" value="TYPE I RESTRICTION ENZYME ECOKI R PROTEIN"/>
    <property type="match status" value="1"/>
</dbReference>
<keyword evidence="3" id="KW-0547">Nucleotide-binding</keyword>
<dbReference type="SUPFAM" id="SSF52540">
    <property type="entry name" value="P-loop containing nucleoside triphosphate hydrolases"/>
    <property type="match status" value="1"/>
</dbReference>
<dbReference type="InterPro" id="IPR058403">
    <property type="entry name" value="DUF8090"/>
</dbReference>
<gene>
    <name evidence="3" type="ORF">KAK10_02745</name>
</gene>
<proteinExistence type="predicted"/>
<dbReference type="SMART" id="SM00490">
    <property type="entry name" value="HELICc"/>
    <property type="match status" value="1"/>
</dbReference>
<evidence type="ECO:0000313" key="4">
    <source>
        <dbReference type="Proteomes" id="UP001057481"/>
    </source>
</evidence>
<dbReference type="SUPFAM" id="SSF56024">
    <property type="entry name" value="Phospholipase D/nuclease"/>
    <property type="match status" value="1"/>
</dbReference>
<dbReference type="Pfam" id="PF00271">
    <property type="entry name" value="Helicase_C"/>
    <property type="match status" value="1"/>
</dbReference>
<dbReference type="SMART" id="SM00487">
    <property type="entry name" value="DEXDc"/>
    <property type="match status" value="1"/>
</dbReference>
<feature type="domain" description="Helicase ATP-binding" evidence="1">
    <location>
        <begin position="233"/>
        <end position="392"/>
    </location>
</feature>
<keyword evidence="3" id="KW-0347">Helicase</keyword>
<keyword evidence="3" id="KW-0067">ATP-binding</keyword>
<dbReference type="InterPro" id="IPR006935">
    <property type="entry name" value="Helicase/UvrB_N"/>
</dbReference>
<dbReference type="PANTHER" id="PTHR47396:SF1">
    <property type="entry name" value="ATP-DEPENDENT HELICASE IRC3-RELATED"/>
    <property type="match status" value="1"/>
</dbReference>
<evidence type="ECO:0000313" key="3">
    <source>
        <dbReference type="EMBL" id="MCM2436850.1"/>
    </source>
</evidence>
<comment type="caution">
    <text evidence="3">The sequence shown here is derived from an EMBL/GenBank/DDBJ whole genome shotgun (WGS) entry which is preliminary data.</text>
</comment>
<keyword evidence="4" id="KW-1185">Reference proteome</keyword>
<evidence type="ECO:0000259" key="2">
    <source>
        <dbReference type="PROSITE" id="PS51194"/>
    </source>
</evidence>
<dbReference type="PROSITE" id="PS51194">
    <property type="entry name" value="HELICASE_CTER"/>
    <property type="match status" value="1"/>
</dbReference>
<dbReference type="PROSITE" id="PS51192">
    <property type="entry name" value="HELICASE_ATP_BIND_1"/>
    <property type="match status" value="1"/>
</dbReference>
<dbReference type="EMBL" id="JAGMVS010000039">
    <property type="protein sequence ID" value="MCM2436850.1"/>
    <property type="molecule type" value="Genomic_DNA"/>
</dbReference>
<feature type="domain" description="Helicase C-terminal" evidence="2">
    <location>
        <begin position="443"/>
        <end position="608"/>
    </location>
</feature>
<dbReference type="Gene3D" id="3.40.50.300">
    <property type="entry name" value="P-loop containing nucleotide triphosphate hydrolases"/>
    <property type="match status" value="2"/>
</dbReference>
<dbReference type="InterPro" id="IPR021835">
    <property type="entry name" value="DUF3427"/>
</dbReference>
<dbReference type="Gene3D" id="3.30.870.10">
    <property type="entry name" value="Endonuclease Chain A"/>
    <property type="match status" value="1"/>
</dbReference>
<dbReference type="GO" id="GO:0004386">
    <property type="term" value="F:helicase activity"/>
    <property type="evidence" value="ECO:0007669"/>
    <property type="project" value="UniProtKB-KW"/>
</dbReference>
<dbReference type="InterPro" id="IPR001650">
    <property type="entry name" value="Helicase_C-like"/>
</dbReference>
<dbReference type="InterPro" id="IPR050742">
    <property type="entry name" value="Helicase_Restrict-Modif_Enz"/>
</dbReference>
<dbReference type="InterPro" id="IPR025202">
    <property type="entry name" value="PLD-like_dom"/>
</dbReference>
<accession>A0ABT0VGX1</accession>
<dbReference type="RefSeq" id="WP_205143192.1">
    <property type="nucleotide sequence ID" value="NZ_JAFBDN010000004.1"/>
</dbReference>
<keyword evidence="3" id="KW-0378">Hydrolase</keyword>
<sequence>MVNSSEEIVKVNQFAYINNENINVDELASELQPQLVTNKDSETVLEYLLQELKTADTFMFAVAFITESGLIGLKSTFADLAKRGIRGRLITSNYLQFNNPKVYRELLKIKNIDVKIANIDGFHTKTYIFEHVDYISVIVGSSNLTQNALKKNVEWNLKVTSLKQGDITQQIKNNFEELWDQAAILTTLWIDNYQRQFIQNTTDRGMLSTNNIDISKLIVPNKMQNIALKELKNARKHNAKKGLIVAATGTGKTYLAAMDVKQVNAKRLLFVVHREGILKKSLMSFKRVLGGNEEDYGLISGTSRANSNAKYIFATINMASKEDFKHTYTPDFFDYIIIDEAHRIGHGQNGSLTMYEKILSYFKPQFLLGMTATPRRTDGMNVYEYFDYNVVYEISLSDALAVELLTPFHYIGVTDFEHNGTIIDDNTQLKYLVSQERVDYLIEKTDYYGFAGEQLKGLIFVSRIKEAESLSQELNRRGYKTTTVSGTDNQEIRESKIKKLEVGEFDYLITVDVFNEGIDIPCINQVVLMRPTQSSIIFLQQLGRGLRKYKNKEYVTVIDFIGNYKNNYMIPMAFDKARQADKEKIVKNIISPKMEGVSTINFEEIAVEKILNSVKNIKFDSKIVFKEAYLDIKQKNGNNIPFLMDFLKFGTINITDIFSIKKLKFKNLLDYQKYADDDESINWPNFNAQERQYLNFIYNEILCSKRITEVFTLYNLIFKEDIKTSAQLLKTFKENSYYYDKETLSSIQRVLTFDYFLPTTLKNNDCGSIGIVTVNQNNWFLKPEFISCLDNKVFVQYVKDALITGMQYLQNIYRNDQLLTINEKYLRKDVIRILNWEKEQNAQNVGGYIMRKNKRFLPMFVTLKKGNVKNLVAYEDHFTSRDTMIWYSKSKRNLDSPTEKVIAHTDEYGFIQVFVKKSDEITKDGNSFYYLGSAKVTAATLATHKNKDNKDINLIKFEIKLQKPVDYDLYTALTIDI</sequence>
<dbReference type="Pfam" id="PF11907">
    <property type="entry name" value="DUF3427"/>
    <property type="match status" value="1"/>
</dbReference>
<dbReference type="Pfam" id="PF13091">
    <property type="entry name" value="PLDc_2"/>
    <property type="match status" value="1"/>
</dbReference>
<organism evidence="3 4">
    <name type="scientific">Periweissella beninensis</name>
    <dbReference type="NCBI Taxonomy" id="504936"/>
    <lineage>
        <taxon>Bacteria</taxon>
        <taxon>Bacillati</taxon>
        <taxon>Bacillota</taxon>
        <taxon>Bacilli</taxon>
        <taxon>Lactobacillales</taxon>
        <taxon>Lactobacillaceae</taxon>
        <taxon>Periweissella</taxon>
    </lineage>
</organism>
<dbReference type="CDD" id="cd18032">
    <property type="entry name" value="DEXHc_RE_I_III_res"/>
    <property type="match status" value="1"/>
</dbReference>
<dbReference type="InterPro" id="IPR014001">
    <property type="entry name" value="Helicase_ATP-bd"/>
</dbReference>
<dbReference type="InterPro" id="IPR027417">
    <property type="entry name" value="P-loop_NTPase"/>
</dbReference>
<dbReference type="CDD" id="cd18799">
    <property type="entry name" value="SF2_C_EcoAI-like"/>
    <property type="match status" value="1"/>
</dbReference>
<dbReference type="Pfam" id="PF04851">
    <property type="entry name" value="ResIII"/>
    <property type="match status" value="1"/>
</dbReference>
<name>A0ABT0VGX1_9LACO</name>
<dbReference type="Pfam" id="PF26350">
    <property type="entry name" value="DUF8090"/>
    <property type="match status" value="1"/>
</dbReference>
<evidence type="ECO:0000259" key="1">
    <source>
        <dbReference type="PROSITE" id="PS51192"/>
    </source>
</evidence>
<dbReference type="CDD" id="cd09204">
    <property type="entry name" value="PLDc_N_DEXD_b2"/>
    <property type="match status" value="1"/>
</dbReference>
<reference evidence="3" key="1">
    <citation type="submission" date="2021-04" db="EMBL/GenBank/DDBJ databases">
        <title>Taxonomic assessment of Weissella genus.</title>
        <authorList>
            <person name="Fanelli F."/>
            <person name="Chieffi D."/>
            <person name="Dell'Aquila A."/>
            <person name="Gyu-Sung C."/>
            <person name="Franz C.M.A.P."/>
            <person name="Fusco V."/>
        </authorList>
    </citation>
    <scope>NUCLEOTIDE SEQUENCE</scope>
    <source>
        <strain evidence="3">LMG 25373</strain>
    </source>
</reference>
<dbReference type="Proteomes" id="UP001057481">
    <property type="component" value="Unassembled WGS sequence"/>
</dbReference>
<protein>
    <submittedName>
        <fullName evidence="3">DEAD/DEAH box helicase</fullName>
    </submittedName>
</protein>